<dbReference type="Proteomes" id="UP001500902">
    <property type="component" value="Unassembled WGS sequence"/>
</dbReference>
<keyword evidence="4" id="KW-1185">Reference proteome</keyword>
<name>A0ABP7BCU1_9ACTN</name>
<dbReference type="RefSeq" id="WP_344874849.1">
    <property type="nucleotide sequence ID" value="NZ_BAAAZP010000027.1"/>
</dbReference>
<evidence type="ECO:0000313" key="3">
    <source>
        <dbReference type="EMBL" id="GAA3655065.1"/>
    </source>
</evidence>
<evidence type="ECO:0000256" key="1">
    <source>
        <dbReference type="SAM" id="MobiDB-lite"/>
    </source>
</evidence>
<gene>
    <name evidence="3" type="ORF">GCM10022224_017700</name>
</gene>
<accession>A0ABP7BCU1</accession>
<sequence>MISTSSQTAQTAARPARRRRRPAGTAVLRLGLLALVAIGIVGAALELAFERHWQSPVQLVPWAALALLVVALVLLGLRDSGRALTVARVLAVVVLLASAYGVFMHMAVNHGVGGAMEPGWDSLSPLTQWWYALTKTVGAAPPLAPGMLAQSALLLLLAGVAPKGRSPR</sequence>
<dbReference type="EMBL" id="BAAAZP010000027">
    <property type="protein sequence ID" value="GAA3655065.1"/>
    <property type="molecule type" value="Genomic_DNA"/>
</dbReference>
<feature type="transmembrane region" description="Helical" evidence="2">
    <location>
        <begin position="89"/>
        <end position="108"/>
    </location>
</feature>
<keyword evidence="2" id="KW-0472">Membrane</keyword>
<feature type="compositionally biased region" description="Low complexity" evidence="1">
    <location>
        <begin position="1"/>
        <end position="14"/>
    </location>
</feature>
<proteinExistence type="predicted"/>
<feature type="transmembrane region" description="Helical" evidence="2">
    <location>
        <begin position="26"/>
        <end position="47"/>
    </location>
</feature>
<reference evidence="4" key="1">
    <citation type="journal article" date="2019" name="Int. J. Syst. Evol. Microbiol.">
        <title>The Global Catalogue of Microorganisms (GCM) 10K type strain sequencing project: providing services to taxonomists for standard genome sequencing and annotation.</title>
        <authorList>
            <consortium name="The Broad Institute Genomics Platform"/>
            <consortium name="The Broad Institute Genome Sequencing Center for Infectious Disease"/>
            <person name="Wu L."/>
            <person name="Ma J."/>
        </authorList>
    </citation>
    <scope>NUCLEOTIDE SEQUENCE [LARGE SCALE GENOMIC DNA]</scope>
    <source>
        <strain evidence="4">JCM 16904</strain>
    </source>
</reference>
<feature type="transmembrane region" description="Helical" evidence="2">
    <location>
        <begin position="59"/>
        <end position="77"/>
    </location>
</feature>
<evidence type="ECO:0000256" key="2">
    <source>
        <dbReference type="SAM" id="Phobius"/>
    </source>
</evidence>
<protein>
    <submittedName>
        <fullName evidence="3">Uncharacterized protein</fullName>
    </submittedName>
</protein>
<keyword evidence="2" id="KW-1133">Transmembrane helix</keyword>
<comment type="caution">
    <text evidence="3">The sequence shown here is derived from an EMBL/GenBank/DDBJ whole genome shotgun (WGS) entry which is preliminary data.</text>
</comment>
<organism evidence="3 4">
    <name type="scientific">Nonomuraea antimicrobica</name>
    <dbReference type="NCBI Taxonomy" id="561173"/>
    <lineage>
        <taxon>Bacteria</taxon>
        <taxon>Bacillati</taxon>
        <taxon>Actinomycetota</taxon>
        <taxon>Actinomycetes</taxon>
        <taxon>Streptosporangiales</taxon>
        <taxon>Streptosporangiaceae</taxon>
        <taxon>Nonomuraea</taxon>
    </lineage>
</organism>
<keyword evidence="2" id="KW-0812">Transmembrane</keyword>
<feature type="region of interest" description="Disordered" evidence="1">
    <location>
        <begin position="1"/>
        <end position="20"/>
    </location>
</feature>
<evidence type="ECO:0000313" key="4">
    <source>
        <dbReference type="Proteomes" id="UP001500902"/>
    </source>
</evidence>
<feature type="transmembrane region" description="Helical" evidence="2">
    <location>
        <begin position="143"/>
        <end position="161"/>
    </location>
</feature>